<dbReference type="AlphaFoldDB" id="A0A183AUW5"/>
<dbReference type="WBParaSite" id="ECPE_0001078301-mRNA-1">
    <property type="protein sequence ID" value="ECPE_0001078301-mRNA-1"/>
    <property type="gene ID" value="ECPE_0001078301"/>
</dbReference>
<evidence type="ECO:0000259" key="11">
    <source>
        <dbReference type="PROSITE" id="PS50868"/>
    </source>
</evidence>
<dbReference type="EC" id="2.1.1.354" evidence="2"/>
<evidence type="ECO:0000256" key="6">
    <source>
        <dbReference type="ARBA" id="ARBA00022853"/>
    </source>
</evidence>
<keyword evidence="5" id="KW-0949">S-adenosyl-L-methionine</keyword>
<evidence type="ECO:0000256" key="1">
    <source>
        <dbReference type="ARBA" id="ARBA00004123"/>
    </source>
</evidence>
<keyword evidence="3" id="KW-0489">Methyltransferase</keyword>
<protein>
    <recommendedName>
        <fullName evidence="2">[histone H3]-lysine(4) N-trimethyltransferase</fullName>
        <ecNumber evidence="2">2.1.1.354</ecNumber>
    </recommendedName>
</protein>
<evidence type="ECO:0000256" key="10">
    <source>
        <dbReference type="ARBA" id="ARBA00049129"/>
    </source>
</evidence>
<dbReference type="PROSITE" id="PS50868">
    <property type="entry name" value="POST_SET"/>
    <property type="match status" value="1"/>
</dbReference>
<comment type="subcellular location">
    <subcellularLocation>
        <location evidence="1">Nucleus</location>
    </subcellularLocation>
</comment>
<sequence>MSCSLLGCARTQGFYRMPTEERFRRPWSVGRSMVGDDGRRRPIPLMPATVEAQLGGAAILQALGVSIEERLTEQASEAKKKQLTQFREARSVQRRLLAEFQDIETGDLLKFNQLKPNCYAKIITVESKKKIVIYSKRDINVMEEITYDYKFPYEEEKIPCLCGSSGCRGTLN</sequence>
<dbReference type="PANTHER" id="PTHR45814">
    <property type="entry name" value="HISTONE-LYSINE N-METHYLTRANSFERASE SETD1"/>
    <property type="match status" value="1"/>
</dbReference>
<accession>A0A183AUW5</accession>
<dbReference type="OrthoDB" id="308383at2759"/>
<evidence type="ECO:0000256" key="3">
    <source>
        <dbReference type="ARBA" id="ARBA00022603"/>
    </source>
</evidence>
<dbReference type="GO" id="GO:0032259">
    <property type="term" value="P:methylation"/>
    <property type="evidence" value="ECO:0007669"/>
    <property type="project" value="UniProtKB-KW"/>
</dbReference>
<evidence type="ECO:0000256" key="2">
    <source>
        <dbReference type="ARBA" id="ARBA00012182"/>
    </source>
</evidence>
<dbReference type="GO" id="GO:0140999">
    <property type="term" value="F:histone H3K4 trimethyltransferase activity"/>
    <property type="evidence" value="ECO:0007669"/>
    <property type="project" value="UniProtKB-EC"/>
</dbReference>
<dbReference type="SUPFAM" id="SSF82199">
    <property type="entry name" value="SET domain"/>
    <property type="match status" value="1"/>
</dbReference>
<evidence type="ECO:0000313" key="13">
    <source>
        <dbReference type="Proteomes" id="UP000272942"/>
    </source>
</evidence>
<dbReference type="Gene3D" id="2.170.270.10">
    <property type="entry name" value="SET domain"/>
    <property type="match status" value="1"/>
</dbReference>
<dbReference type="Proteomes" id="UP000272942">
    <property type="component" value="Unassembled WGS sequence"/>
</dbReference>
<keyword evidence="6" id="KW-0156">Chromatin regulator</keyword>
<evidence type="ECO:0000256" key="4">
    <source>
        <dbReference type="ARBA" id="ARBA00022679"/>
    </source>
</evidence>
<comment type="catalytic activity">
    <reaction evidence="10">
        <text>N(6),N(6)-dimethyl-L-lysyl(4)-[histone H3] + S-adenosyl-L-methionine = N(6),N(6),N(6)-trimethyl-L-lysyl(4)-[histone H3] + S-adenosyl-L-homocysteine + H(+)</text>
        <dbReference type="Rhea" id="RHEA:60272"/>
        <dbReference type="Rhea" id="RHEA-COMP:15537"/>
        <dbReference type="Rhea" id="RHEA-COMP:15540"/>
        <dbReference type="ChEBI" id="CHEBI:15378"/>
        <dbReference type="ChEBI" id="CHEBI:57856"/>
        <dbReference type="ChEBI" id="CHEBI:59789"/>
        <dbReference type="ChEBI" id="CHEBI:61961"/>
        <dbReference type="ChEBI" id="CHEBI:61976"/>
    </reaction>
</comment>
<comment type="catalytic activity">
    <reaction evidence="9">
        <text>N(6)-methyl-L-lysyl(4)-[histone H3] + S-adenosyl-L-methionine = N(6),N(6)-dimethyl-L-lysyl(4)-[histone H3] + S-adenosyl-L-homocysteine + H(+)</text>
        <dbReference type="Rhea" id="RHEA:60268"/>
        <dbReference type="Rhea" id="RHEA-COMP:15540"/>
        <dbReference type="Rhea" id="RHEA-COMP:15543"/>
        <dbReference type="ChEBI" id="CHEBI:15378"/>
        <dbReference type="ChEBI" id="CHEBI:57856"/>
        <dbReference type="ChEBI" id="CHEBI:59789"/>
        <dbReference type="ChEBI" id="CHEBI:61929"/>
        <dbReference type="ChEBI" id="CHEBI:61976"/>
    </reaction>
</comment>
<dbReference type="InterPro" id="IPR001214">
    <property type="entry name" value="SET_dom"/>
</dbReference>
<organism evidence="14">
    <name type="scientific">Echinostoma caproni</name>
    <dbReference type="NCBI Taxonomy" id="27848"/>
    <lineage>
        <taxon>Eukaryota</taxon>
        <taxon>Metazoa</taxon>
        <taxon>Spiralia</taxon>
        <taxon>Lophotrochozoa</taxon>
        <taxon>Platyhelminthes</taxon>
        <taxon>Trematoda</taxon>
        <taxon>Digenea</taxon>
        <taxon>Plagiorchiida</taxon>
        <taxon>Echinostomata</taxon>
        <taxon>Echinostomatoidea</taxon>
        <taxon>Echinostomatidae</taxon>
        <taxon>Echinostoma</taxon>
    </lineage>
</organism>
<reference evidence="12 13" key="2">
    <citation type="submission" date="2018-11" db="EMBL/GenBank/DDBJ databases">
        <authorList>
            <consortium name="Pathogen Informatics"/>
        </authorList>
    </citation>
    <scope>NUCLEOTIDE SEQUENCE [LARGE SCALE GENOMIC DNA]</scope>
    <source>
        <strain evidence="12 13">Egypt</strain>
    </source>
</reference>
<dbReference type="InterPro" id="IPR003616">
    <property type="entry name" value="Post-SET_dom"/>
</dbReference>
<keyword evidence="4" id="KW-0808">Transferase</keyword>
<dbReference type="EMBL" id="UZAN01049605">
    <property type="protein sequence ID" value="VDP87558.1"/>
    <property type="molecule type" value="Genomic_DNA"/>
</dbReference>
<gene>
    <name evidence="12" type="ORF">ECPE_LOCUS10750</name>
</gene>
<evidence type="ECO:0000256" key="7">
    <source>
        <dbReference type="ARBA" id="ARBA00023242"/>
    </source>
</evidence>
<keyword evidence="7" id="KW-0539">Nucleus</keyword>
<comment type="catalytic activity">
    <reaction evidence="8">
        <text>L-lysyl(4)-[histone H3] + 3 S-adenosyl-L-methionine = N(6),N(6),N(6)-trimethyl-L-lysyl(4)-[histone H3] + 3 S-adenosyl-L-homocysteine + 3 H(+)</text>
        <dbReference type="Rhea" id="RHEA:60260"/>
        <dbReference type="Rhea" id="RHEA-COMP:15537"/>
        <dbReference type="Rhea" id="RHEA-COMP:15547"/>
        <dbReference type="ChEBI" id="CHEBI:15378"/>
        <dbReference type="ChEBI" id="CHEBI:29969"/>
        <dbReference type="ChEBI" id="CHEBI:57856"/>
        <dbReference type="ChEBI" id="CHEBI:59789"/>
        <dbReference type="ChEBI" id="CHEBI:61961"/>
        <dbReference type="EC" id="2.1.1.354"/>
    </reaction>
</comment>
<evidence type="ECO:0000313" key="12">
    <source>
        <dbReference type="EMBL" id="VDP87558.1"/>
    </source>
</evidence>
<evidence type="ECO:0000256" key="5">
    <source>
        <dbReference type="ARBA" id="ARBA00022691"/>
    </source>
</evidence>
<keyword evidence="13" id="KW-1185">Reference proteome</keyword>
<feature type="domain" description="Post-SET" evidence="11">
    <location>
        <begin position="156"/>
        <end position="172"/>
    </location>
</feature>
<reference evidence="14" key="1">
    <citation type="submission" date="2016-06" db="UniProtKB">
        <authorList>
            <consortium name="WormBaseParasite"/>
        </authorList>
    </citation>
    <scope>IDENTIFICATION</scope>
</reference>
<proteinExistence type="predicted"/>
<dbReference type="InterPro" id="IPR046341">
    <property type="entry name" value="SET_dom_sf"/>
</dbReference>
<evidence type="ECO:0000313" key="14">
    <source>
        <dbReference type="WBParaSite" id="ECPE_0001078301-mRNA-1"/>
    </source>
</evidence>
<dbReference type="InterPro" id="IPR044570">
    <property type="entry name" value="Set1-like"/>
</dbReference>
<name>A0A183AUW5_9TREM</name>
<dbReference type="GO" id="GO:0048188">
    <property type="term" value="C:Set1C/COMPASS complex"/>
    <property type="evidence" value="ECO:0007669"/>
    <property type="project" value="TreeGrafter"/>
</dbReference>
<dbReference type="SMART" id="SM00508">
    <property type="entry name" value="PostSET"/>
    <property type="match status" value="1"/>
</dbReference>
<dbReference type="PANTHER" id="PTHR45814:SF2">
    <property type="entry name" value="HISTONE-LYSINE N-METHYLTRANSFERASE SETD1"/>
    <property type="match status" value="1"/>
</dbReference>
<dbReference type="Pfam" id="PF00856">
    <property type="entry name" value="SET"/>
    <property type="match status" value="1"/>
</dbReference>
<evidence type="ECO:0000256" key="8">
    <source>
        <dbReference type="ARBA" id="ARBA00047571"/>
    </source>
</evidence>
<evidence type="ECO:0000256" key="9">
    <source>
        <dbReference type="ARBA" id="ARBA00047583"/>
    </source>
</evidence>